<dbReference type="InterPro" id="IPR051263">
    <property type="entry name" value="C-type_cytochrome_biogenesis"/>
</dbReference>
<dbReference type="InterPro" id="IPR056413">
    <property type="entry name" value="TPR_CcmH_CycH"/>
</dbReference>
<keyword evidence="3 4" id="KW-0802">TPR repeat</keyword>
<dbReference type="SUPFAM" id="SSF48452">
    <property type="entry name" value="TPR-like"/>
    <property type="match status" value="1"/>
</dbReference>
<dbReference type="InterPro" id="IPR011990">
    <property type="entry name" value="TPR-like_helical_dom_sf"/>
</dbReference>
<dbReference type="EMBL" id="AVCI01000001">
    <property type="protein sequence ID" value="KFN44705.1"/>
    <property type="molecule type" value="Genomic_DNA"/>
</dbReference>
<feature type="repeat" description="TPR" evidence="4">
    <location>
        <begin position="83"/>
        <end position="116"/>
    </location>
</feature>
<dbReference type="InterPro" id="IPR019734">
    <property type="entry name" value="TPR_rpt"/>
</dbReference>
<feature type="domain" description="Cytochrome c-type biogenesis protein H Ig-like" evidence="6">
    <location>
        <begin position="220"/>
        <end position="325"/>
    </location>
</feature>
<protein>
    <submittedName>
        <fullName evidence="8">Uncharacterized protein</fullName>
    </submittedName>
</protein>
<feature type="transmembrane region" description="Helical" evidence="5">
    <location>
        <begin position="28"/>
        <end position="47"/>
    </location>
</feature>
<name>A0A091BK51_9GAMM</name>
<keyword evidence="1" id="KW-0677">Repeat</keyword>
<dbReference type="GO" id="GO:0017004">
    <property type="term" value="P:cytochrome complex assembly"/>
    <property type="evidence" value="ECO:0007669"/>
    <property type="project" value="UniProtKB-KW"/>
</dbReference>
<dbReference type="STRING" id="1121015.GCA_000420545_01235"/>
<comment type="caution">
    <text evidence="8">The sequence shown here is derived from an EMBL/GenBank/DDBJ whole genome shotgun (WGS) entry which is preliminary data.</text>
</comment>
<dbReference type="Pfam" id="PF23892">
    <property type="entry name" value="Ig_CycH"/>
    <property type="match status" value="1"/>
</dbReference>
<evidence type="ECO:0000313" key="8">
    <source>
        <dbReference type="EMBL" id="KFN44705.1"/>
    </source>
</evidence>
<dbReference type="Proteomes" id="UP000029385">
    <property type="component" value="Unassembled WGS sequence"/>
</dbReference>
<evidence type="ECO:0000256" key="1">
    <source>
        <dbReference type="ARBA" id="ARBA00022737"/>
    </source>
</evidence>
<sequence>MTFYLLAALLVVVAIAFATQPLWRNARPLAIVLVILLPLAGGGLYALKGNRDALDPGNLAQPKTIDEAVAMLEKRMAADPENAEGWLLLARTYMELQKFDLANSAYARVFALQPEDPDVAVEYAEAQMRAAADHRFPPQAVALLEATLVKQPDSQRALFFLGMHRMQSGQPAEAAALWEKVLPTLSPDTAVVLRQQIDAARASAQMPPLPPPAVAEAATLTITLDIDPALRAQAQPGDTVFVFARGIDGAGPPLAVKRLVLDQLPVTITLSDADSPMPAAKLSAQSRVRLMARLSKSGNAQVGSGDLEASPVEVAVGDKKTVSLTLSRAIP</sequence>
<evidence type="ECO:0000259" key="6">
    <source>
        <dbReference type="Pfam" id="PF23892"/>
    </source>
</evidence>
<keyword evidence="5" id="KW-0812">Transmembrane</keyword>
<dbReference type="PANTHER" id="PTHR47870">
    <property type="entry name" value="CYTOCHROME C-TYPE BIOGENESIS PROTEIN CCMH"/>
    <property type="match status" value="1"/>
</dbReference>
<evidence type="ECO:0000256" key="4">
    <source>
        <dbReference type="PROSITE-ProRule" id="PRU00339"/>
    </source>
</evidence>
<reference evidence="8 9" key="1">
    <citation type="submission" date="2013-09" db="EMBL/GenBank/DDBJ databases">
        <title>Genome sequencing of Arenimonas oryziterrae.</title>
        <authorList>
            <person name="Chen F."/>
            <person name="Wang G."/>
        </authorList>
    </citation>
    <scope>NUCLEOTIDE SEQUENCE [LARGE SCALE GENOMIC DNA]</scope>
    <source>
        <strain evidence="8 9">YC6267</strain>
    </source>
</reference>
<proteinExistence type="predicted"/>
<dbReference type="PROSITE" id="PS50005">
    <property type="entry name" value="TPR"/>
    <property type="match status" value="1"/>
</dbReference>
<keyword evidence="9" id="KW-1185">Reference proteome</keyword>
<keyword evidence="5" id="KW-0472">Membrane</keyword>
<dbReference type="Gene3D" id="1.25.40.10">
    <property type="entry name" value="Tetratricopeptide repeat domain"/>
    <property type="match status" value="1"/>
</dbReference>
<accession>A0A091BK51</accession>
<gene>
    <name evidence="8" type="ORF">N789_01445</name>
</gene>
<evidence type="ECO:0000256" key="5">
    <source>
        <dbReference type="SAM" id="Phobius"/>
    </source>
</evidence>
<dbReference type="RefSeq" id="WP_022968875.1">
    <property type="nucleotide sequence ID" value="NZ_ATVD01000002.1"/>
</dbReference>
<evidence type="ECO:0000259" key="7">
    <source>
        <dbReference type="Pfam" id="PF23914"/>
    </source>
</evidence>
<dbReference type="AlphaFoldDB" id="A0A091BK51"/>
<dbReference type="OrthoDB" id="9776053at2"/>
<keyword evidence="2" id="KW-0201">Cytochrome c-type biogenesis</keyword>
<evidence type="ECO:0000256" key="2">
    <source>
        <dbReference type="ARBA" id="ARBA00022748"/>
    </source>
</evidence>
<evidence type="ECO:0000313" key="9">
    <source>
        <dbReference type="Proteomes" id="UP000029385"/>
    </source>
</evidence>
<dbReference type="PATRIC" id="fig|1121015.4.peg.287"/>
<dbReference type="PANTHER" id="PTHR47870:SF1">
    <property type="entry name" value="CYTOCHROME C-TYPE BIOGENESIS PROTEIN CCMH"/>
    <property type="match status" value="1"/>
</dbReference>
<dbReference type="eggNOG" id="COG4235">
    <property type="taxonomic scope" value="Bacteria"/>
</dbReference>
<feature type="domain" description="Cytochrome c-type biogenesis protein H TPR" evidence="7">
    <location>
        <begin position="72"/>
        <end position="189"/>
    </location>
</feature>
<keyword evidence="5" id="KW-1133">Transmembrane helix</keyword>
<organism evidence="8 9">
    <name type="scientific">Arenimonas oryziterrae DSM 21050 = YC6267</name>
    <dbReference type="NCBI Taxonomy" id="1121015"/>
    <lineage>
        <taxon>Bacteria</taxon>
        <taxon>Pseudomonadati</taxon>
        <taxon>Pseudomonadota</taxon>
        <taxon>Gammaproteobacteria</taxon>
        <taxon>Lysobacterales</taxon>
        <taxon>Lysobacteraceae</taxon>
        <taxon>Arenimonas</taxon>
    </lineage>
</organism>
<dbReference type="Pfam" id="PF23914">
    <property type="entry name" value="TPR_CcmH_CycH"/>
    <property type="match status" value="1"/>
</dbReference>
<evidence type="ECO:0000256" key="3">
    <source>
        <dbReference type="ARBA" id="ARBA00022803"/>
    </source>
</evidence>
<dbReference type="InterPro" id="IPR056412">
    <property type="entry name" value="Ig_CycH"/>
</dbReference>